<keyword evidence="1" id="KW-0233">DNA recombination</keyword>
<dbReference type="Gene3D" id="1.10.443.10">
    <property type="entry name" value="Intergrase catalytic core"/>
    <property type="match status" value="1"/>
</dbReference>
<evidence type="ECO:0000313" key="4">
    <source>
        <dbReference type="Proteomes" id="UP001159405"/>
    </source>
</evidence>
<dbReference type="Proteomes" id="UP001159405">
    <property type="component" value="Unassembled WGS sequence"/>
</dbReference>
<protein>
    <recommendedName>
        <fullName evidence="2">Tyr recombinase domain-containing protein</fullName>
    </recommendedName>
</protein>
<evidence type="ECO:0000259" key="2">
    <source>
        <dbReference type="Pfam" id="PF00589"/>
    </source>
</evidence>
<comment type="caution">
    <text evidence="3">The sequence shown here is derived from an EMBL/GenBank/DDBJ whole genome shotgun (WGS) entry which is preliminary data.</text>
</comment>
<evidence type="ECO:0000256" key="1">
    <source>
        <dbReference type="ARBA" id="ARBA00023172"/>
    </source>
</evidence>
<dbReference type="InterPro" id="IPR002104">
    <property type="entry name" value="Integrase_catalytic"/>
</dbReference>
<dbReference type="SUPFAM" id="SSF56349">
    <property type="entry name" value="DNA breaking-rejoining enzymes"/>
    <property type="match status" value="1"/>
</dbReference>
<accession>A0ABN8QDY8</accession>
<reference evidence="3 4" key="1">
    <citation type="submission" date="2022-05" db="EMBL/GenBank/DDBJ databases">
        <authorList>
            <consortium name="Genoscope - CEA"/>
            <person name="William W."/>
        </authorList>
    </citation>
    <scope>NUCLEOTIDE SEQUENCE [LARGE SCALE GENOMIC DNA]</scope>
</reference>
<dbReference type="EMBL" id="CALNXK010000115">
    <property type="protein sequence ID" value="CAH3159965.1"/>
    <property type="molecule type" value="Genomic_DNA"/>
</dbReference>
<dbReference type="InterPro" id="IPR011010">
    <property type="entry name" value="DNA_brk_join_enz"/>
</dbReference>
<feature type="domain" description="Tyr recombinase" evidence="2">
    <location>
        <begin position="61"/>
        <end position="127"/>
    </location>
</feature>
<dbReference type="InterPro" id="IPR013762">
    <property type="entry name" value="Integrase-like_cat_sf"/>
</dbReference>
<evidence type="ECO:0000313" key="3">
    <source>
        <dbReference type="EMBL" id="CAH3159965.1"/>
    </source>
</evidence>
<sequence length="145" mass="16668">MKPFLKQENLATPTQLRFKELRMMAKTSWFGWPSEAQRPDMVRREDTKECSNVNLTKDFCHQFRRKFLSTVAKNVDLHREGKKVINHSVRKTCISSLLDANVPENLVAQLSGHKSTESLQSYKSTSAKHQKRMSLTLGRADLFGS</sequence>
<dbReference type="Pfam" id="PF00589">
    <property type="entry name" value="Phage_integrase"/>
    <property type="match status" value="1"/>
</dbReference>
<name>A0ABN8QDY8_9CNID</name>
<organism evidence="3 4">
    <name type="scientific">Porites lobata</name>
    <dbReference type="NCBI Taxonomy" id="104759"/>
    <lineage>
        <taxon>Eukaryota</taxon>
        <taxon>Metazoa</taxon>
        <taxon>Cnidaria</taxon>
        <taxon>Anthozoa</taxon>
        <taxon>Hexacorallia</taxon>
        <taxon>Scleractinia</taxon>
        <taxon>Fungiina</taxon>
        <taxon>Poritidae</taxon>
        <taxon>Porites</taxon>
    </lineage>
</organism>
<gene>
    <name evidence="3" type="ORF">PLOB_00003832</name>
</gene>
<proteinExistence type="predicted"/>
<keyword evidence="4" id="KW-1185">Reference proteome</keyword>